<comment type="caution">
    <text evidence="3">The sequence shown here is derived from an EMBL/GenBank/DDBJ whole genome shotgun (WGS) entry which is preliminary data.</text>
</comment>
<proteinExistence type="predicted"/>
<feature type="domain" description="Clp R" evidence="2">
    <location>
        <begin position="2"/>
        <end position="196"/>
    </location>
</feature>
<dbReference type="Proteomes" id="UP001601992">
    <property type="component" value="Unassembled WGS sequence"/>
</dbReference>
<dbReference type="Gene3D" id="1.10.1780.10">
    <property type="entry name" value="Clp, N-terminal domain"/>
    <property type="match status" value="2"/>
</dbReference>
<dbReference type="Pfam" id="PF02861">
    <property type="entry name" value="Clp_N"/>
    <property type="match status" value="1"/>
</dbReference>
<dbReference type="GO" id="GO:0008233">
    <property type="term" value="F:peptidase activity"/>
    <property type="evidence" value="ECO:0007669"/>
    <property type="project" value="UniProtKB-KW"/>
</dbReference>
<evidence type="ECO:0000313" key="4">
    <source>
        <dbReference type="Proteomes" id="UP001601992"/>
    </source>
</evidence>
<dbReference type="RefSeq" id="WP_040828153.1">
    <property type="nucleotide sequence ID" value="NZ_JBIAQY010000011.1"/>
</dbReference>
<dbReference type="PANTHER" id="PTHR47016:SF5">
    <property type="entry name" value="CLP DOMAIN SUPERFAMILY PROTEIN"/>
    <property type="match status" value="1"/>
</dbReference>
<evidence type="ECO:0000256" key="1">
    <source>
        <dbReference type="PROSITE-ProRule" id="PRU01251"/>
    </source>
</evidence>
<reference evidence="3 4" key="1">
    <citation type="submission" date="2024-10" db="EMBL/GenBank/DDBJ databases">
        <title>The Natural Products Discovery Center: Release of the First 8490 Sequenced Strains for Exploring Actinobacteria Biosynthetic Diversity.</title>
        <authorList>
            <person name="Kalkreuter E."/>
            <person name="Kautsar S.A."/>
            <person name="Yang D."/>
            <person name="Bader C.D."/>
            <person name="Teijaro C.N."/>
            <person name="Fluegel L."/>
            <person name="Davis C.M."/>
            <person name="Simpson J.R."/>
            <person name="Lauterbach L."/>
            <person name="Steele A.D."/>
            <person name="Gui C."/>
            <person name="Meng S."/>
            <person name="Li G."/>
            <person name="Viehrig K."/>
            <person name="Ye F."/>
            <person name="Su P."/>
            <person name="Kiefer A.F."/>
            <person name="Nichols A."/>
            <person name="Cepeda A.J."/>
            <person name="Yan W."/>
            <person name="Fan B."/>
            <person name="Jiang Y."/>
            <person name="Adhikari A."/>
            <person name="Zheng C.-J."/>
            <person name="Schuster L."/>
            <person name="Cowan T.M."/>
            <person name="Smanski M.J."/>
            <person name="Chevrette M.G."/>
            <person name="De Carvalho L.P.S."/>
            <person name="Shen B."/>
        </authorList>
    </citation>
    <scope>NUCLEOTIDE SEQUENCE [LARGE SCALE GENOMIC DNA]</scope>
    <source>
        <strain evidence="3 4">NPDC002593</strain>
    </source>
</reference>
<organism evidence="3 4">
    <name type="scientific">Nocardia jiangxiensis</name>
    <dbReference type="NCBI Taxonomy" id="282685"/>
    <lineage>
        <taxon>Bacteria</taxon>
        <taxon>Bacillati</taxon>
        <taxon>Actinomycetota</taxon>
        <taxon>Actinomycetes</taxon>
        <taxon>Mycobacteriales</taxon>
        <taxon>Nocardiaceae</taxon>
        <taxon>Nocardia</taxon>
    </lineage>
</organism>
<gene>
    <name evidence="3" type="ORF">ACFYXQ_28275</name>
</gene>
<evidence type="ECO:0000313" key="3">
    <source>
        <dbReference type="EMBL" id="MFF3571681.1"/>
    </source>
</evidence>
<sequence length="196" mass="20818">MFERFTKAARYAVVMAQEEARMLGAPNIDVEHLLLGLAAGPDDGIRKVLASGGITAATIRESLSRKRSAEPLGEEDAAALRSIGIDLDAVRESLDATFGADALDRAAAPEKPRGRFGFGGNGGTNFGHIPFTKAAKKVLELSLREAITRSDNRIEAAHVLLGVLRAPTPRTVELLGGDEGVEGIRRAVHDLLDRAA</sequence>
<keyword evidence="3" id="KW-0378">Hydrolase</keyword>
<keyword evidence="4" id="KW-1185">Reference proteome</keyword>
<dbReference type="EMBL" id="JBIAQY010000011">
    <property type="protein sequence ID" value="MFF3571681.1"/>
    <property type="molecule type" value="Genomic_DNA"/>
</dbReference>
<dbReference type="GO" id="GO:0006508">
    <property type="term" value="P:proteolysis"/>
    <property type="evidence" value="ECO:0007669"/>
    <property type="project" value="UniProtKB-KW"/>
</dbReference>
<dbReference type="InterPro" id="IPR044217">
    <property type="entry name" value="CLPT1/2"/>
</dbReference>
<keyword evidence="3" id="KW-0645">Protease</keyword>
<dbReference type="InterPro" id="IPR004176">
    <property type="entry name" value="Clp_R_N"/>
</dbReference>
<accession>A0ABW6S5V9</accession>
<dbReference type="PROSITE" id="PS51903">
    <property type="entry name" value="CLP_R"/>
    <property type="match status" value="1"/>
</dbReference>
<dbReference type="PANTHER" id="PTHR47016">
    <property type="entry name" value="ATP-DEPENDENT CLP PROTEASE ATP-BINDING SUBUNIT CLPT1, CHLOROPLASTIC"/>
    <property type="match status" value="1"/>
</dbReference>
<evidence type="ECO:0000259" key="2">
    <source>
        <dbReference type="PROSITE" id="PS51903"/>
    </source>
</evidence>
<name>A0ABW6S5V9_9NOCA</name>
<protein>
    <submittedName>
        <fullName evidence="3">Clp protease N-terminal domain-containing protein</fullName>
    </submittedName>
</protein>
<dbReference type="InterPro" id="IPR036628">
    <property type="entry name" value="Clp_N_dom_sf"/>
</dbReference>
<dbReference type="SUPFAM" id="SSF81923">
    <property type="entry name" value="Double Clp-N motif"/>
    <property type="match status" value="2"/>
</dbReference>
<keyword evidence="1" id="KW-0677">Repeat</keyword>